<dbReference type="InterPro" id="IPR001173">
    <property type="entry name" value="Glyco_trans_2-like"/>
</dbReference>
<dbReference type="Proteomes" id="UP000569914">
    <property type="component" value="Unassembled WGS sequence"/>
</dbReference>
<dbReference type="RefSeq" id="WP_179758081.1">
    <property type="nucleotide sequence ID" value="NZ_JACCBU010000001.1"/>
</dbReference>
<name>A0A7Y9LF16_9ACTN</name>
<dbReference type="Pfam" id="PF22181">
    <property type="entry name" value="TarS_linker"/>
    <property type="match status" value="1"/>
</dbReference>
<organism evidence="3 4">
    <name type="scientific">Microlunatus parietis</name>
    <dbReference type="NCBI Taxonomy" id="682979"/>
    <lineage>
        <taxon>Bacteria</taxon>
        <taxon>Bacillati</taxon>
        <taxon>Actinomycetota</taxon>
        <taxon>Actinomycetes</taxon>
        <taxon>Propionibacteriales</taxon>
        <taxon>Propionibacteriaceae</taxon>
        <taxon>Microlunatus</taxon>
    </lineage>
</organism>
<comment type="caution">
    <text evidence="3">The sequence shown here is derived from an EMBL/GenBank/DDBJ whole genome shotgun (WGS) entry which is preliminary data.</text>
</comment>
<reference evidence="3 4" key="1">
    <citation type="submission" date="2020-07" db="EMBL/GenBank/DDBJ databases">
        <title>Sequencing the genomes of 1000 actinobacteria strains.</title>
        <authorList>
            <person name="Klenk H.-P."/>
        </authorList>
    </citation>
    <scope>NUCLEOTIDE SEQUENCE [LARGE SCALE GENOMIC DNA]</scope>
    <source>
        <strain evidence="3 4">DSM 22083</strain>
    </source>
</reference>
<feature type="domain" description="Glycosyltransferase 2-like" evidence="1">
    <location>
        <begin position="5"/>
        <end position="163"/>
    </location>
</feature>
<dbReference type="PANTHER" id="PTHR22916">
    <property type="entry name" value="GLYCOSYLTRANSFERASE"/>
    <property type="match status" value="1"/>
</dbReference>
<accession>A0A7Y9LF16</accession>
<dbReference type="PANTHER" id="PTHR22916:SF3">
    <property type="entry name" value="UDP-GLCNAC:BETAGAL BETA-1,3-N-ACETYLGLUCOSAMINYLTRANSFERASE-LIKE PROTEIN 1"/>
    <property type="match status" value="1"/>
</dbReference>
<protein>
    <submittedName>
        <fullName evidence="3">Glycosyltransferase involved in cell wall biosynthesis</fullName>
    </submittedName>
</protein>
<dbReference type="Gene3D" id="3.90.550.10">
    <property type="entry name" value="Spore Coat Polysaccharide Biosynthesis Protein SpsA, Chain A"/>
    <property type="match status" value="1"/>
</dbReference>
<evidence type="ECO:0000259" key="2">
    <source>
        <dbReference type="Pfam" id="PF22181"/>
    </source>
</evidence>
<proteinExistence type="predicted"/>
<dbReference type="SUPFAM" id="SSF53448">
    <property type="entry name" value="Nucleotide-diphospho-sugar transferases"/>
    <property type="match status" value="1"/>
</dbReference>
<dbReference type="GO" id="GO:0016758">
    <property type="term" value="F:hexosyltransferase activity"/>
    <property type="evidence" value="ECO:0007669"/>
    <property type="project" value="UniProtKB-ARBA"/>
</dbReference>
<evidence type="ECO:0000313" key="3">
    <source>
        <dbReference type="EMBL" id="NYE75602.1"/>
    </source>
</evidence>
<sequence>MPKVSVVIATYNSGSRVEETVRSLLGQTLPAEEYEGIFVDDGSTDGTYALVERLIKDQPQLRLHQIPNSGWSGRPRNLGTDRATGEYVLYLDHDDQLFPDALRRMYDYAVETGADVVLGKEVMKGDPLTPGWPTWQGNVADAGVDQRVLHCVTPHKLYRRSLLAETKIRFPEGPVRLEDQYFNAAVYAATDKIAILADYPCYQWLIHDQNLHRAGFDFDVFLDSFERSLEPIEALPDGPKRRALLKRWYVRVILRWLGPGDHPIRDRFLSEADRLLRHFPVGMDADLEPIDRVRSWLYRRGDRAGLDALRERDRTVKLGLDPVREVAWDRGVLRVMIKGRLQAGDEPYPVAEGTDGPIIDLAGAGLPDLPPESATRLGDLAATVVDLGLRGRNSGVEWPMPGGTPLRLDAERRLTFTVAARIELGPGGSPLRGWLDGGEGDEIFDARLHLTGLGYERIDPVRADPLRQAQDGASTGSGHGFEVPALIAGLPAVPYRTNDGRLAVDLTRLGEARRILPLTRIDPAASRVRPDRVRLGLTGLHTYGDTELTGTVGYESSAPAALVAEPDRPAELRFRPEPGDTFAVHARFQDRQTPLRAELDLAAEPPVVRPLPEPAAAKSHAVPGAKPTGTLRTDDVRVTWAGRTFVVTVTGTASEPLDSASISVRGRASGIEVPVHRQAQDPDSRFEVTGRVDVAGLEDDIWDVRLDGHGASGKHRDPVRIGSLTELPALVDGRAAVAYATQDGGLALDLTETARTVVGAARPGAEDVTTDAGEVVVALARVQIAGSGRLSGRAVTESQRPARLVATDAGAELVVDGPVRADRRDLMFAFTGHRSSRRMTVDFGADTATVAIGGETAATVPLALPAPDPEPGPEGVGGRFRRGLRKVWNRRRGVDDSS</sequence>
<dbReference type="InterPro" id="IPR054028">
    <property type="entry name" value="TarS/TarP_linker"/>
</dbReference>
<dbReference type="Pfam" id="PF00535">
    <property type="entry name" value="Glycos_transf_2"/>
    <property type="match status" value="1"/>
</dbReference>
<dbReference type="EMBL" id="JACCBU010000001">
    <property type="protein sequence ID" value="NYE75602.1"/>
    <property type="molecule type" value="Genomic_DNA"/>
</dbReference>
<feature type="domain" description="TarS/TarP linker" evidence="2">
    <location>
        <begin position="221"/>
        <end position="309"/>
    </location>
</feature>
<dbReference type="AlphaFoldDB" id="A0A7Y9LF16"/>
<keyword evidence="4" id="KW-1185">Reference proteome</keyword>
<evidence type="ECO:0000313" key="4">
    <source>
        <dbReference type="Proteomes" id="UP000569914"/>
    </source>
</evidence>
<dbReference type="CDD" id="cd00761">
    <property type="entry name" value="Glyco_tranf_GTA_type"/>
    <property type="match status" value="1"/>
</dbReference>
<evidence type="ECO:0000259" key="1">
    <source>
        <dbReference type="Pfam" id="PF00535"/>
    </source>
</evidence>
<gene>
    <name evidence="3" type="ORF">BKA15_006931</name>
</gene>
<keyword evidence="3" id="KW-0808">Transferase</keyword>
<dbReference type="InterPro" id="IPR029044">
    <property type="entry name" value="Nucleotide-diphossugar_trans"/>
</dbReference>